<evidence type="ECO:0000313" key="2">
    <source>
        <dbReference type="Proteomes" id="UP000250321"/>
    </source>
</evidence>
<dbReference type="EMBL" id="PJQY01000056">
    <property type="protein sequence ID" value="PQQ19799.1"/>
    <property type="molecule type" value="Genomic_DNA"/>
</dbReference>
<sequence>MEVSREASIRTVVALRVRITRDLREIFESVASKKFVHTNRRRRPWCSQSARNLHEMSQKLVIGLDLRDLGWVA</sequence>
<reference evidence="1 2" key="1">
    <citation type="submission" date="2018-02" db="EMBL/GenBank/DDBJ databases">
        <title>Draft genome of wild Prunus yedoensis var. nudiflora.</title>
        <authorList>
            <person name="Baek S."/>
            <person name="Kim J.-H."/>
            <person name="Choi K."/>
            <person name="Kim G.-B."/>
            <person name="Cho A."/>
            <person name="Jang H."/>
            <person name="Shin C.-H."/>
            <person name="Yu H.-J."/>
            <person name="Mun J.-H."/>
        </authorList>
    </citation>
    <scope>NUCLEOTIDE SEQUENCE [LARGE SCALE GENOMIC DNA]</scope>
    <source>
        <strain evidence="2">cv. Jeju island</strain>
        <tissue evidence="1">Leaf</tissue>
    </source>
</reference>
<protein>
    <submittedName>
        <fullName evidence="1">Uncharacterized protein</fullName>
    </submittedName>
</protein>
<dbReference type="Proteomes" id="UP000250321">
    <property type="component" value="Unassembled WGS sequence"/>
</dbReference>
<gene>
    <name evidence="1" type="ORF">Pyn_35125</name>
</gene>
<comment type="caution">
    <text evidence="1">The sequence shown here is derived from an EMBL/GenBank/DDBJ whole genome shotgun (WGS) entry which is preliminary data.</text>
</comment>
<keyword evidence="2" id="KW-1185">Reference proteome</keyword>
<accession>A0A314ZKH6</accession>
<proteinExistence type="predicted"/>
<dbReference type="AlphaFoldDB" id="A0A314ZKH6"/>
<organism evidence="1 2">
    <name type="scientific">Prunus yedoensis var. nudiflora</name>
    <dbReference type="NCBI Taxonomy" id="2094558"/>
    <lineage>
        <taxon>Eukaryota</taxon>
        <taxon>Viridiplantae</taxon>
        <taxon>Streptophyta</taxon>
        <taxon>Embryophyta</taxon>
        <taxon>Tracheophyta</taxon>
        <taxon>Spermatophyta</taxon>
        <taxon>Magnoliopsida</taxon>
        <taxon>eudicotyledons</taxon>
        <taxon>Gunneridae</taxon>
        <taxon>Pentapetalae</taxon>
        <taxon>rosids</taxon>
        <taxon>fabids</taxon>
        <taxon>Rosales</taxon>
        <taxon>Rosaceae</taxon>
        <taxon>Amygdaloideae</taxon>
        <taxon>Amygdaleae</taxon>
        <taxon>Prunus</taxon>
    </lineage>
</organism>
<name>A0A314ZKH6_PRUYE</name>
<evidence type="ECO:0000313" key="1">
    <source>
        <dbReference type="EMBL" id="PQQ19799.1"/>
    </source>
</evidence>